<gene>
    <name evidence="7" type="primary">nuoA</name>
    <name evidence="9" type="ORF">SAMN02745133_02349</name>
</gene>
<name>A0A1M5APC9_9FIRM</name>
<evidence type="ECO:0000256" key="4">
    <source>
        <dbReference type="ARBA" id="ARBA00022692"/>
    </source>
</evidence>
<dbReference type="Proteomes" id="UP000184148">
    <property type="component" value="Unassembled WGS sequence"/>
</dbReference>
<evidence type="ECO:0000256" key="8">
    <source>
        <dbReference type="RuleBase" id="RU003639"/>
    </source>
</evidence>
<dbReference type="GO" id="GO:0005886">
    <property type="term" value="C:plasma membrane"/>
    <property type="evidence" value="ECO:0007669"/>
    <property type="project" value="UniProtKB-SubCell"/>
</dbReference>
<keyword evidence="10" id="KW-1185">Reference proteome</keyword>
<sequence length="117" mass="13542">MSEWVGVALFMVVGIVFGAGGLLTSFLIHPRSKNRFKLETYECGLPTQGASWVQFKTQYFTYALMFVIFDVEVIYLYPWAVSFENLGFAGLIKMFIFIFILVLGLWYAWKEGALEWR</sequence>
<accession>A0A1M5APC9</accession>
<keyword evidence="3 7" id="KW-0813">Transport</keyword>
<evidence type="ECO:0000256" key="3">
    <source>
        <dbReference type="ARBA" id="ARBA00022448"/>
    </source>
</evidence>
<keyword evidence="7 8" id="KW-0874">Quinone</keyword>
<comment type="function">
    <text evidence="7">NDH-1 shuttles electrons from NADH, via FMN and iron-sulfur (Fe-S) centers, to quinones in the respiratory chain. The immediate electron acceptor for the enzyme in this species is believed to be a menaquinone. Couples the redox reaction to proton translocation (for every two electrons transferred, four hydrogen ions are translocated across the cytoplasmic membrane), and thus conserves the redox energy in a proton gradient.</text>
</comment>
<keyword evidence="7 8" id="KW-0520">NAD</keyword>
<evidence type="ECO:0000313" key="9">
    <source>
        <dbReference type="EMBL" id="SHF32118.1"/>
    </source>
</evidence>
<dbReference type="Pfam" id="PF00507">
    <property type="entry name" value="Oxidored_q4"/>
    <property type="match status" value="1"/>
</dbReference>
<comment type="catalytic activity">
    <reaction evidence="7 8">
        <text>a quinone + NADH + 5 H(+)(in) = a quinol + NAD(+) + 4 H(+)(out)</text>
        <dbReference type="Rhea" id="RHEA:57888"/>
        <dbReference type="ChEBI" id="CHEBI:15378"/>
        <dbReference type="ChEBI" id="CHEBI:24646"/>
        <dbReference type="ChEBI" id="CHEBI:57540"/>
        <dbReference type="ChEBI" id="CHEBI:57945"/>
        <dbReference type="ChEBI" id="CHEBI:132124"/>
    </reaction>
</comment>
<evidence type="ECO:0000256" key="5">
    <source>
        <dbReference type="ARBA" id="ARBA00022989"/>
    </source>
</evidence>
<dbReference type="PANTHER" id="PTHR11058">
    <property type="entry name" value="NADH-UBIQUINONE OXIDOREDUCTASE CHAIN 3"/>
    <property type="match status" value="1"/>
</dbReference>
<protein>
    <recommendedName>
        <fullName evidence="7">NADH-quinone oxidoreductase subunit A</fullName>
        <ecNumber evidence="7">7.1.1.-</ecNumber>
    </recommendedName>
    <alternativeName>
        <fullName evidence="7">NADH dehydrogenase I subunit A</fullName>
    </alternativeName>
    <alternativeName>
        <fullName evidence="7">NDH-1 subunit A</fullName>
    </alternativeName>
    <alternativeName>
        <fullName evidence="7">NUO1</fullName>
    </alternativeName>
</protein>
<dbReference type="Gene3D" id="1.20.58.1610">
    <property type="entry name" value="NADH:ubiquinone/plastoquinone oxidoreductase, chain 3"/>
    <property type="match status" value="1"/>
</dbReference>
<evidence type="ECO:0000256" key="7">
    <source>
        <dbReference type="HAMAP-Rule" id="MF_01394"/>
    </source>
</evidence>
<keyword evidence="4 7" id="KW-0812">Transmembrane</keyword>
<evidence type="ECO:0000313" key="10">
    <source>
        <dbReference type="Proteomes" id="UP000184148"/>
    </source>
</evidence>
<feature type="transmembrane region" description="Helical" evidence="7">
    <location>
        <begin position="59"/>
        <end position="80"/>
    </location>
</feature>
<dbReference type="HAMAP" id="MF_01394">
    <property type="entry name" value="NDH1_NuoA"/>
    <property type="match status" value="1"/>
</dbReference>
<dbReference type="InterPro" id="IPR023043">
    <property type="entry name" value="NAD(P)H_OxRDtase_bac/plastid"/>
</dbReference>
<feature type="transmembrane region" description="Helical" evidence="7">
    <location>
        <begin position="86"/>
        <end position="109"/>
    </location>
</feature>
<keyword evidence="7" id="KW-1003">Cell membrane</keyword>
<dbReference type="STRING" id="1121429.SAMN02745133_02349"/>
<dbReference type="GO" id="GO:0048038">
    <property type="term" value="F:quinone binding"/>
    <property type="evidence" value="ECO:0007669"/>
    <property type="project" value="UniProtKB-KW"/>
</dbReference>
<dbReference type="GO" id="GO:0050136">
    <property type="term" value="F:NADH dehydrogenase (quinone) (non-electrogenic) activity"/>
    <property type="evidence" value="ECO:0007669"/>
    <property type="project" value="UniProtKB-UniRule"/>
</dbReference>
<dbReference type="EMBL" id="FQUY01000018">
    <property type="protein sequence ID" value="SHF32118.1"/>
    <property type="molecule type" value="Genomic_DNA"/>
</dbReference>
<dbReference type="PANTHER" id="PTHR11058:SF9">
    <property type="entry name" value="NADH-UBIQUINONE OXIDOREDUCTASE CHAIN 3"/>
    <property type="match status" value="1"/>
</dbReference>
<dbReference type="InterPro" id="IPR000440">
    <property type="entry name" value="NADH_UbQ/plastoQ_OxRdtase_su3"/>
</dbReference>
<keyword evidence="7" id="KW-1278">Translocase</keyword>
<keyword evidence="6 7" id="KW-0472">Membrane</keyword>
<reference evidence="10" key="1">
    <citation type="submission" date="2016-11" db="EMBL/GenBank/DDBJ databases">
        <authorList>
            <person name="Varghese N."/>
            <person name="Submissions S."/>
        </authorList>
    </citation>
    <scope>NUCLEOTIDE SEQUENCE [LARGE SCALE GENOMIC DNA]</scope>
    <source>
        <strain evidence="10">DSM 12395</strain>
    </source>
</reference>
<comment type="subunit">
    <text evidence="7">NDH-1 is composed of 14 different subunits. Subunits NuoA, H, J, K, L, M, N constitute the membrane sector of the complex.</text>
</comment>
<keyword evidence="5 7" id="KW-1133">Transmembrane helix</keyword>
<evidence type="ECO:0000256" key="6">
    <source>
        <dbReference type="ARBA" id="ARBA00023136"/>
    </source>
</evidence>
<dbReference type="AlphaFoldDB" id="A0A1M5APC9"/>
<evidence type="ECO:0000256" key="2">
    <source>
        <dbReference type="ARBA" id="ARBA00008472"/>
    </source>
</evidence>
<comment type="subcellular location">
    <subcellularLocation>
        <location evidence="7 8">Cell membrane</location>
        <topology evidence="7 8">Multi-pass membrane protein</topology>
    </subcellularLocation>
    <subcellularLocation>
        <location evidence="1">Membrane</location>
        <topology evidence="1">Multi-pass membrane protein</topology>
    </subcellularLocation>
</comment>
<organism evidence="9 10">
    <name type="scientific">Desulforamulus putei DSM 12395</name>
    <dbReference type="NCBI Taxonomy" id="1121429"/>
    <lineage>
        <taxon>Bacteria</taxon>
        <taxon>Bacillati</taxon>
        <taxon>Bacillota</taxon>
        <taxon>Clostridia</taxon>
        <taxon>Eubacteriales</taxon>
        <taxon>Peptococcaceae</taxon>
        <taxon>Desulforamulus</taxon>
    </lineage>
</organism>
<dbReference type="InterPro" id="IPR038430">
    <property type="entry name" value="NDAH_ubi_oxred_su3_sf"/>
</dbReference>
<feature type="transmembrane region" description="Helical" evidence="7">
    <location>
        <begin position="6"/>
        <end position="28"/>
    </location>
</feature>
<dbReference type="OrthoDB" id="9791970at2"/>
<dbReference type="RefSeq" id="WP_084127721.1">
    <property type="nucleotide sequence ID" value="NZ_FQUY01000018.1"/>
</dbReference>
<dbReference type="EC" id="7.1.1.-" evidence="7"/>
<evidence type="ECO:0000256" key="1">
    <source>
        <dbReference type="ARBA" id="ARBA00004141"/>
    </source>
</evidence>
<dbReference type="GO" id="GO:0030964">
    <property type="term" value="C:NADH dehydrogenase complex"/>
    <property type="evidence" value="ECO:0007669"/>
    <property type="project" value="TreeGrafter"/>
</dbReference>
<comment type="similarity">
    <text evidence="2 7 8">Belongs to the complex I subunit 3 family.</text>
</comment>
<dbReference type="GO" id="GO:0008137">
    <property type="term" value="F:NADH dehydrogenase (ubiquinone) activity"/>
    <property type="evidence" value="ECO:0007669"/>
    <property type="project" value="InterPro"/>
</dbReference>
<proteinExistence type="inferred from homology"/>